<dbReference type="EMBL" id="CAVNYO010000421">
    <property type="protein sequence ID" value="CAK5278375.1"/>
    <property type="molecule type" value="Genomic_DNA"/>
</dbReference>
<proteinExistence type="predicted"/>
<accession>A0AAD2HNV2</accession>
<evidence type="ECO:0000313" key="1">
    <source>
        <dbReference type="EMBL" id="CAK5278375.1"/>
    </source>
</evidence>
<evidence type="ECO:0000313" key="2">
    <source>
        <dbReference type="Proteomes" id="UP001295794"/>
    </source>
</evidence>
<gene>
    <name evidence="1" type="ORF">MYCIT1_LOCUS27693</name>
</gene>
<feature type="non-terminal residue" evidence="1">
    <location>
        <position position="1"/>
    </location>
</feature>
<reference evidence="1" key="1">
    <citation type="submission" date="2023-11" db="EMBL/GenBank/DDBJ databases">
        <authorList>
            <person name="De Vega J J."/>
            <person name="De Vega J J."/>
        </authorList>
    </citation>
    <scope>NUCLEOTIDE SEQUENCE</scope>
</reference>
<sequence>VIATGRISTARYCLRHNLPMISDALDAIDGIDSIDDIDWILHAPPVPPGSPIL</sequence>
<dbReference type="AlphaFoldDB" id="A0AAD2HNV2"/>
<comment type="caution">
    <text evidence="1">The sequence shown here is derived from an EMBL/GenBank/DDBJ whole genome shotgun (WGS) entry which is preliminary data.</text>
</comment>
<keyword evidence="2" id="KW-1185">Reference proteome</keyword>
<dbReference type="Proteomes" id="UP001295794">
    <property type="component" value="Unassembled WGS sequence"/>
</dbReference>
<protein>
    <submittedName>
        <fullName evidence="1">Uncharacterized protein</fullName>
    </submittedName>
</protein>
<name>A0AAD2HNV2_9AGAR</name>
<organism evidence="1 2">
    <name type="scientific">Mycena citricolor</name>
    <dbReference type="NCBI Taxonomy" id="2018698"/>
    <lineage>
        <taxon>Eukaryota</taxon>
        <taxon>Fungi</taxon>
        <taxon>Dikarya</taxon>
        <taxon>Basidiomycota</taxon>
        <taxon>Agaricomycotina</taxon>
        <taxon>Agaricomycetes</taxon>
        <taxon>Agaricomycetidae</taxon>
        <taxon>Agaricales</taxon>
        <taxon>Marasmiineae</taxon>
        <taxon>Mycenaceae</taxon>
        <taxon>Mycena</taxon>
    </lineage>
</organism>